<evidence type="ECO:0000256" key="9">
    <source>
        <dbReference type="ARBA" id="ARBA00048988"/>
    </source>
</evidence>
<evidence type="ECO:0000313" key="14">
    <source>
        <dbReference type="Proteomes" id="UP000094336"/>
    </source>
</evidence>
<dbReference type="Pfam" id="PF13361">
    <property type="entry name" value="UvrD_C"/>
    <property type="match status" value="1"/>
</dbReference>
<dbReference type="STRING" id="984486.A0A1E3QL81"/>
<accession>A0A1E3QL81</accession>
<comment type="similarity">
    <text evidence="1">Belongs to the helicase family. UvrD subfamily.</text>
</comment>
<dbReference type="GO" id="GO:0005634">
    <property type="term" value="C:nucleus"/>
    <property type="evidence" value="ECO:0007669"/>
    <property type="project" value="TreeGrafter"/>
</dbReference>
<protein>
    <recommendedName>
        <fullName evidence="8">DNA 3'-5' helicase</fullName>
        <ecNumber evidence="8">5.6.2.4</ecNumber>
    </recommendedName>
</protein>
<evidence type="ECO:0000256" key="5">
    <source>
        <dbReference type="ARBA" id="ARBA00022840"/>
    </source>
</evidence>
<evidence type="ECO:0000256" key="2">
    <source>
        <dbReference type="ARBA" id="ARBA00022741"/>
    </source>
</evidence>
<proteinExistence type="inferred from homology"/>
<dbReference type="PANTHER" id="PTHR11070:SF46">
    <property type="entry name" value="ATP-DEPENDENT DNA HELICASE HMI1, MITOCHONDRIAL"/>
    <property type="match status" value="1"/>
</dbReference>
<keyword evidence="3 10" id="KW-0378">Hydrolase</keyword>
<feature type="domain" description="UvrD-like helicase ATP-binding" evidence="11">
    <location>
        <begin position="4"/>
        <end position="266"/>
    </location>
</feature>
<dbReference type="RefSeq" id="XP_018983787.1">
    <property type="nucleotide sequence ID" value="XM_019131320.1"/>
</dbReference>
<dbReference type="PANTHER" id="PTHR11070">
    <property type="entry name" value="UVRD / RECB / PCRA DNA HELICASE FAMILY MEMBER"/>
    <property type="match status" value="1"/>
</dbReference>
<feature type="non-terminal residue" evidence="13">
    <location>
        <position position="1"/>
    </location>
</feature>
<feature type="non-terminal residue" evidence="13">
    <location>
        <position position="587"/>
    </location>
</feature>
<dbReference type="GO" id="GO:0043138">
    <property type="term" value="F:3'-5' DNA helicase activity"/>
    <property type="evidence" value="ECO:0007669"/>
    <property type="project" value="UniProtKB-EC"/>
</dbReference>
<dbReference type="Gene3D" id="1.10.486.10">
    <property type="entry name" value="PCRA, domain 4"/>
    <property type="match status" value="1"/>
</dbReference>
<dbReference type="CDD" id="cd17932">
    <property type="entry name" value="DEXQc_UvrD"/>
    <property type="match status" value="1"/>
</dbReference>
<evidence type="ECO:0000256" key="1">
    <source>
        <dbReference type="ARBA" id="ARBA00009922"/>
    </source>
</evidence>
<feature type="domain" description="UvrD-like helicase C-terminal" evidence="12">
    <location>
        <begin position="261"/>
        <end position="542"/>
    </location>
</feature>
<dbReference type="Gene3D" id="1.10.10.160">
    <property type="match status" value="1"/>
</dbReference>
<dbReference type="GO" id="GO:0000725">
    <property type="term" value="P:recombinational repair"/>
    <property type="evidence" value="ECO:0007669"/>
    <property type="project" value="TreeGrafter"/>
</dbReference>
<evidence type="ECO:0000256" key="8">
    <source>
        <dbReference type="ARBA" id="ARBA00034808"/>
    </source>
</evidence>
<gene>
    <name evidence="13" type="ORF">BABINDRAFT_23977</name>
</gene>
<dbReference type="InterPro" id="IPR027417">
    <property type="entry name" value="P-loop_NTPase"/>
</dbReference>
<dbReference type="GO" id="GO:0016787">
    <property type="term" value="F:hydrolase activity"/>
    <property type="evidence" value="ECO:0007669"/>
    <property type="project" value="UniProtKB-UniRule"/>
</dbReference>
<dbReference type="OrthoDB" id="1470711at2759"/>
<organism evidence="13 14">
    <name type="scientific">Babjeviella inositovora NRRL Y-12698</name>
    <dbReference type="NCBI Taxonomy" id="984486"/>
    <lineage>
        <taxon>Eukaryota</taxon>
        <taxon>Fungi</taxon>
        <taxon>Dikarya</taxon>
        <taxon>Ascomycota</taxon>
        <taxon>Saccharomycotina</taxon>
        <taxon>Pichiomycetes</taxon>
        <taxon>Serinales incertae sedis</taxon>
        <taxon>Babjeviella</taxon>
    </lineage>
</organism>
<dbReference type="AlphaFoldDB" id="A0A1E3QL81"/>
<dbReference type="EC" id="5.6.2.4" evidence="8"/>
<evidence type="ECO:0000259" key="12">
    <source>
        <dbReference type="PROSITE" id="PS51217"/>
    </source>
</evidence>
<feature type="binding site" evidence="10">
    <location>
        <begin position="25"/>
        <end position="32"/>
    </location>
    <ligand>
        <name>ATP</name>
        <dbReference type="ChEBI" id="CHEBI:30616"/>
    </ligand>
</feature>
<keyword evidence="4 10" id="KW-0347">Helicase</keyword>
<dbReference type="InterPro" id="IPR014017">
    <property type="entry name" value="DNA_helicase_UvrD-like_C"/>
</dbReference>
<reference evidence="14" key="1">
    <citation type="submission" date="2016-05" db="EMBL/GenBank/DDBJ databases">
        <title>Comparative genomics of biotechnologically important yeasts.</title>
        <authorList>
            <consortium name="DOE Joint Genome Institute"/>
            <person name="Riley R."/>
            <person name="Haridas S."/>
            <person name="Wolfe K.H."/>
            <person name="Lopes M.R."/>
            <person name="Hittinger C.T."/>
            <person name="Goker M."/>
            <person name="Salamov A."/>
            <person name="Wisecaver J."/>
            <person name="Long T.M."/>
            <person name="Aerts A.L."/>
            <person name="Barry K."/>
            <person name="Choi C."/>
            <person name="Clum A."/>
            <person name="Coughlan A.Y."/>
            <person name="Deshpande S."/>
            <person name="Douglass A.P."/>
            <person name="Hanson S.J."/>
            <person name="Klenk H.-P."/>
            <person name="Labutti K."/>
            <person name="Lapidus A."/>
            <person name="Lindquist E."/>
            <person name="Lipzen A."/>
            <person name="Meier-Kolthoff J.P."/>
            <person name="Ohm R.A."/>
            <person name="Otillar R.P."/>
            <person name="Pangilinan J."/>
            <person name="Peng Y."/>
            <person name="Rokas A."/>
            <person name="Rosa C.A."/>
            <person name="Scheuner C."/>
            <person name="Sibirny A.A."/>
            <person name="Slot J.C."/>
            <person name="Stielow J.B."/>
            <person name="Sun H."/>
            <person name="Kurtzman C.P."/>
            <person name="Blackwell M."/>
            <person name="Grigoriev I.V."/>
            <person name="Jeffries T.W."/>
        </authorList>
    </citation>
    <scope>NUCLEOTIDE SEQUENCE [LARGE SCALE GENOMIC DNA]</scope>
    <source>
        <strain evidence="14">NRRL Y-12698</strain>
    </source>
</reference>
<dbReference type="InterPro" id="IPR014016">
    <property type="entry name" value="UvrD-like_ATP-bd"/>
</dbReference>
<name>A0A1E3QL81_9ASCO</name>
<evidence type="ECO:0000259" key="11">
    <source>
        <dbReference type="PROSITE" id="PS51198"/>
    </source>
</evidence>
<dbReference type="Pfam" id="PF00580">
    <property type="entry name" value="UvrD-helicase"/>
    <property type="match status" value="1"/>
</dbReference>
<evidence type="ECO:0000256" key="6">
    <source>
        <dbReference type="ARBA" id="ARBA00023235"/>
    </source>
</evidence>
<dbReference type="InterPro" id="IPR000212">
    <property type="entry name" value="DNA_helicase_UvrD/REP"/>
</dbReference>
<evidence type="ECO:0000313" key="13">
    <source>
        <dbReference type="EMBL" id="ODQ78459.1"/>
    </source>
</evidence>
<evidence type="ECO:0000256" key="4">
    <source>
        <dbReference type="ARBA" id="ARBA00022806"/>
    </source>
</evidence>
<sequence length="587" mass="65262">LNVTAAQHEVITYPCVAGELLEIVAGPGSGKTKTLIARISYMINLGITPNEILVLSMTNRAVDALRTALAQLVGSDFAASVNIYTFHGFCNKLLLEHGKDFGLDPSWQIIEENGWRTLNSMVEVRNIYSLQKAVNEARTSQDVAAIARKFKISLKSLQKVLRTLKQSHMKTYGDVASEAIQLMTENPALLNNFKCVVVDEFQDVYPAILEMAVAISKGKHLTIAGDPQQAIYEFLGSNPETLSTISSHFPNFTIKRINLDVCFRSTPEIMKAAELVVSDTALRDVVRDPGPLPVLQFFTTADQERSFVCSEIRRLIDNSEGVLRYSDIAVLSSTNASLNKMKESLSGSGIKSSRLMTSPSWTASKVAHLVDLLRVLHNPHTNFPLICALNMLPKVGQALLNNLYQSSLDSDTSLWDQLELYLCQEPLKTPGAVPVLKQFVETVKTIMAGEIEHEGPVGIMEALHTLVEQCLINKIFPKTETGYDRTELELELRSFYDSLCQLEEQKLPNDSLVDYFLKHYTDGLSKTTGDQVNLSTIHSAKGLEFPIAFVLGHGSRWQALEESYVDEPGEVERLLFVAMTRARNMLY</sequence>
<comment type="catalytic activity">
    <reaction evidence="9">
        <text>ATP + H2O = ADP + phosphate + H(+)</text>
        <dbReference type="Rhea" id="RHEA:13065"/>
        <dbReference type="ChEBI" id="CHEBI:15377"/>
        <dbReference type="ChEBI" id="CHEBI:15378"/>
        <dbReference type="ChEBI" id="CHEBI:30616"/>
        <dbReference type="ChEBI" id="CHEBI:43474"/>
        <dbReference type="ChEBI" id="CHEBI:456216"/>
        <dbReference type="EC" id="5.6.2.4"/>
    </reaction>
</comment>
<keyword evidence="6" id="KW-0413">Isomerase</keyword>
<keyword evidence="14" id="KW-1185">Reference proteome</keyword>
<dbReference type="PROSITE" id="PS51198">
    <property type="entry name" value="UVRD_HELICASE_ATP_BIND"/>
    <property type="match status" value="1"/>
</dbReference>
<dbReference type="InterPro" id="IPR013986">
    <property type="entry name" value="DExx_box_DNA_helicase_dom_sf"/>
</dbReference>
<evidence type="ECO:0000256" key="7">
    <source>
        <dbReference type="ARBA" id="ARBA00034617"/>
    </source>
</evidence>
<keyword evidence="2 10" id="KW-0547">Nucleotide-binding</keyword>
<dbReference type="Gene3D" id="3.40.50.300">
    <property type="entry name" value="P-loop containing nucleotide triphosphate hydrolases"/>
    <property type="match status" value="2"/>
</dbReference>
<comment type="catalytic activity">
    <reaction evidence="7">
        <text>Couples ATP hydrolysis with the unwinding of duplex DNA by translocating in the 3'-5' direction.</text>
        <dbReference type="EC" id="5.6.2.4"/>
    </reaction>
</comment>
<evidence type="ECO:0000256" key="10">
    <source>
        <dbReference type="PROSITE-ProRule" id="PRU00560"/>
    </source>
</evidence>
<dbReference type="GO" id="GO:0003677">
    <property type="term" value="F:DNA binding"/>
    <property type="evidence" value="ECO:0007669"/>
    <property type="project" value="InterPro"/>
</dbReference>
<dbReference type="PROSITE" id="PS51217">
    <property type="entry name" value="UVRD_HELICASE_CTER"/>
    <property type="match status" value="1"/>
</dbReference>
<dbReference type="GO" id="GO:0005524">
    <property type="term" value="F:ATP binding"/>
    <property type="evidence" value="ECO:0007669"/>
    <property type="project" value="UniProtKB-UniRule"/>
</dbReference>
<dbReference type="Proteomes" id="UP000094336">
    <property type="component" value="Unassembled WGS sequence"/>
</dbReference>
<keyword evidence="5 10" id="KW-0067">ATP-binding</keyword>
<dbReference type="GeneID" id="30149173"/>
<dbReference type="SUPFAM" id="SSF52540">
    <property type="entry name" value="P-loop containing nucleoside triphosphate hydrolases"/>
    <property type="match status" value="1"/>
</dbReference>
<evidence type="ECO:0000256" key="3">
    <source>
        <dbReference type="ARBA" id="ARBA00022801"/>
    </source>
</evidence>
<dbReference type="EMBL" id="KV454435">
    <property type="protein sequence ID" value="ODQ78459.1"/>
    <property type="molecule type" value="Genomic_DNA"/>
</dbReference>